<evidence type="ECO:0000259" key="1">
    <source>
        <dbReference type="SMART" id="SM00912"/>
    </source>
</evidence>
<protein>
    <recommendedName>
        <fullName evidence="1">Filamentous haemagglutinin FhaB/tRNA nuclease CdiA-like TPS domain-containing protein</fullName>
    </recommendedName>
</protein>
<dbReference type="InterPro" id="IPR008638">
    <property type="entry name" value="FhaB/CdiA-like_TPS"/>
</dbReference>
<gene>
    <name evidence="2" type="ORF">DSM106972_095710</name>
</gene>
<evidence type="ECO:0000313" key="3">
    <source>
        <dbReference type="Proteomes" id="UP000271624"/>
    </source>
</evidence>
<comment type="caution">
    <text evidence="2">The sequence shown here is derived from an EMBL/GenBank/DDBJ whole genome shotgun (WGS) entry which is preliminary data.</text>
</comment>
<dbReference type="OrthoDB" id="524782at2"/>
<evidence type="ECO:0000313" key="2">
    <source>
        <dbReference type="EMBL" id="RUS93630.1"/>
    </source>
</evidence>
<dbReference type="Pfam" id="PF05860">
    <property type="entry name" value="TPS"/>
    <property type="match status" value="1"/>
</dbReference>
<accession>A0A3S1A593</accession>
<dbReference type="InterPro" id="IPR012334">
    <property type="entry name" value="Pectin_lyas_fold"/>
</dbReference>
<dbReference type="SMART" id="SM00912">
    <property type="entry name" value="Haemagg_act"/>
    <property type="match status" value="1"/>
</dbReference>
<dbReference type="EMBL" id="RSCL01000056">
    <property type="protein sequence ID" value="RUS93630.1"/>
    <property type="molecule type" value="Genomic_DNA"/>
</dbReference>
<dbReference type="RefSeq" id="WP_127087484.1">
    <property type="nucleotide sequence ID" value="NZ_RSCL01000056.1"/>
</dbReference>
<dbReference type="NCBIfam" id="TIGR01901">
    <property type="entry name" value="adhes_NPXG"/>
    <property type="match status" value="1"/>
</dbReference>
<dbReference type="Gene3D" id="2.160.20.10">
    <property type="entry name" value="Single-stranded right-handed beta-helix, Pectin lyase-like"/>
    <property type="match status" value="3"/>
</dbReference>
<reference evidence="2" key="2">
    <citation type="journal article" date="2019" name="Genome Biol. Evol.">
        <title>Day and night: Metabolic profiles and evolutionary relationships of six axenic non-marine cyanobacteria.</title>
        <authorList>
            <person name="Will S.E."/>
            <person name="Henke P."/>
            <person name="Boedeker C."/>
            <person name="Huang S."/>
            <person name="Brinkmann H."/>
            <person name="Rohde M."/>
            <person name="Jarek M."/>
            <person name="Friedl T."/>
            <person name="Seufert S."/>
            <person name="Schumacher M."/>
            <person name="Overmann J."/>
            <person name="Neumann-Schaal M."/>
            <person name="Petersen J."/>
        </authorList>
    </citation>
    <scope>NUCLEOTIDE SEQUENCE [LARGE SCALE GENOMIC DNA]</scope>
    <source>
        <strain evidence="2">PCC 7102</strain>
    </source>
</reference>
<feature type="domain" description="Filamentous haemagglutinin FhaB/tRNA nuclease CdiA-like TPS" evidence="1">
    <location>
        <begin position="34"/>
        <end position="144"/>
    </location>
</feature>
<dbReference type="AlphaFoldDB" id="A0A3S1A593"/>
<reference evidence="2" key="1">
    <citation type="submission" date="2018-12" db="EMBL/GenBank/DDBJ databases">
        <authorList>
            <person name="Will S."/>
            <person name="Neumann-Schaal M."/>
            <person name="Henke P."/>
        </authorList>
    </citation>
    <scope>NUCLEOTIDE SEQUENCE</scope>
    <source>
        <strain evidence="2">PCC 7102</strain>
    </source>
</reference>
<sequence length="1076" mass="111651">MIRIIHFSFLYSLVISLLGNLLYPNNLYAQILPDQTLPNNSNVKLDGSSRTISGGTTVGANLFHSFSEFSVPTGKSAYFNNNLNIENILTRVTGKSISNIDGLIRANGTANLFLINPNGIIFGPDARLDIGGSFTSTTVGIKFSDGSIFSATDTRALPLLKINLTPGLQYGVSQKAATIKNSGNLAPGQNLTLVADKLDLTGQLQAPKDLTLLATDTVKVRDSLTAPFLATSGGNLTIQGNQGIDILAINHPKLAPIVSNGNLNLISDGIISGDARFVSGSGLSIRSTSSQLANFVSKHDPIISANGNVDVAANYTGASLLVESKGNIRLQGNVNITRPLTNLPAERDTEILNTSTALILRSGQKTLAYGGVNYGNSPTFSTENVPEGITLGGNVTLQPFNGVGGIVDLSAASGNVSTQKIFTNGGAININSAGTINSADTIYTNGQQLDTVNNAQNGGDINLIALEDITVNGLYSHSYLKSGDISLISKNGEIRVNGNIRSSTYGKNRAGDININAQSIYINPIEIRASTFAQGDAGNVNINARKNVNFNQSRVLTTVREGATGKGGNINITAKDVLVSNGSQLNTVTLGKKDAGNVNINADTVTFDGYYDTFYSGISTGSTGEGASGSINITANSLSITNGAALNSEAEGGRRKPSGDINLNIKGTILITGGGDTRRASRITLGLQGGVESRSGNLNLQAGSLILKDGGYITNRIRDGAEGNGGNIYIKANSVDISGIINPSDKVVGGISTSSSSDFAAGNIITGNIIIDTNTLNLENSGYLLTSTFGSGKAGNITVNASNVKISGSNSGLFASSANSGFAGNLTIDANSMLLDNGAKITADTTGSGGNIFLNSPLLLLRRGSSITTNASGNNITGGNININAKNGFIVAVPSENSNIRADSANFRGGNVIIENIAGIFGIDASNNPSDNVSEITAKGATPQLSGNIQIPIPIVDPSKGLVELPVNLVDASNQIKSVCTPNNPKLDSTFIVTGRSGLPVTPNELLQDQSTGFDWMMFPAKLESNTTRINKPSGLAVAPTIIEASGWVTDKNGNIELVEGDAIKTLNYRHCINAG</sequence>
<name>A0A3S1A593_9CYAN</name>
<dbReference type="SUPFAM" id="SSF51126">
    <property type="entry name" value="Pectin lyase-like"/>
    <property type="match status" value="3"/>
</dbReference>
<dbReference type="Proteomes" id="UP000271624">
    <property type="component" value="Unassembled WGS sequence"/>
</dbReference>
<organism evidence="2 3">
    <name type="scientific">Dulcicalothrix desertica PCC 7102</name>
    <dbReference type="NCBI Taxonomy" id="232991"/>
    <lineage>
        <taxon>Bacteria</taxon>
        <taxon>Bacillati</taxon>
        <taxon>Cyanobacteriota</taxon>
        <taxon>Cyanophyceae</taxon>
        <taxon>Nostocales</taxon>
        <taxon>Calotrichaceae</taxon>
        <taxon>Dulcicalothrix</taxon>
    </lineage>
</organism>
<proteinExistence type="predicted"/>
<dbReference type="InterPro" id="IPR011050">
    <property type="entry name" value="Pectin_lyase_fold/virulence"/>
</dbReference>
<keyword evidence="3" id="KW-1185">Reference proteome</keyword>